<sequence length="223" mass="25193">MKTAFFFCLLFNVIVSTLSARLMISFSDSCTCNGKRTDCYGFKDEAGRIITAAKYQFIDQDTIYSSHYYAINCNGEFLAIDSTGKELFTIFPFDNGPDYASEGLFRYIENGKIGFADTNYAAVIKAQYDFATPFNHGLSAFCVGCKKTPVYSIDHKTRKETIEEYPEHCSYTGGKWGFINAKNEVVVDPVLDPISSFDSTTAITWKNNKKKTINLKTIRKDRK</sequence>
<dbReference type="InterPro" id="IPR032774">
    <property type="entry name" value="WG_beta_rep"/>
</dbReference>
<protein>
    <recommendedName>
        <fullName evidence="4">WG repeat-containing protein</fullName>
    </recommendedName>
</protein>
<comment type="caution">
    <text evidence="2">The sequence shown here is derived from an EMBL/GenBank/DDBJ whole genome shotgun (WGS) entry which is preliminary data.</text>
</comment>
<feature type="chain" id="PRO_5009528530" description="WG repeat-containing protein" evidence="1">
    <location>
        <begin position="21"/>
        <end position="223"/>
    </location>
</feature>
<evidence type="ECO:0000313" key="3">
    <source>
        <dbReference type="Proteomes" id="UP000179243"/>
    </source>
</evidence>
<accession>A0A1F7F9W1</accession>
<organism evidence="2 3">
    <name type="scientific">Candidatus Raymondbacteria bacterium RIFOXYD12_FULL_49_13</name>
    <dbReference type="NCBI Taxonomy" id="1817890"/>
    <lineage>
        <taxon>Bacteria</taxon>
        <taxon>Raymondiibacteriota</taxon>
    </lineage>
</organism>
<dbReference type="EMBL" id="MFYX01000090">
    <property type="protein sequence ID" value="OGK03423.1"/>
    <property type="molecule type" value="Genomic_DNA"/>
</dbReference>
<keyword evidence="1" id="KW-0732">Signal</keyword>
<reference evidence="2 3" key="1">
    <citation type="journal article" date="2016" name="Nat. Commun.">
        <title>Thousands of microbial genomes shed light on interconnected biogeochemical processes in an aquifer system.</title>
        <authorList>
            <person name="Anantharaman K."/>
            <person name="Brown C.T."/>
            <person name="Hug L.A."/>
            <person name="Sharon I."/>
            <person name="Castelle C.J."/>
            <person name="Probst A.J."/>
            <person name="Thomas B.C."/>
            <person name="Singh A."/>
            <person name="Wilkins M.J."/>
            <person name="Karaoz U."/>
            <person name="Brodie E.L."/>
            <person name="Williams K.H."/>
            <person name="Hubbard S.S."/>
            <person name="Banfield J.F."/>
        </authorList>
    </citation>
    <scope>NUCLEOTIDE SEQUENCE [LARGE SCALE GENOMIC DNA]</scope>
</reference>
<gene>
    <name evidence="2" type="ORF">A2519_15550</name>
</gene>
<proteinExistence type="predicted"/>
<dbReference type="Proteomes" id="UP000179243">
    <property type="component" value="Unassembled WGS sequence"/>
</dbReference>
<name>A0A1F7F9W1_UNCRA</name>
<evidence type="ECO:0000313" key="2">
    <source>
        <dbReference type="EMBL" id="OGK03423.1"/>
    </source>
</evidence>
<evidence type="ECO:0000256" key="1">
    <source>
        <dbReference type="SAM" id="SignalP"/>
    </source>
</evidence>
<feature type="signal peptide" evidence="1">
    <location>
        <begin position="1"/>
        <end position="20"/>
    </location>
</feature>
<dbReference type="Pfam" id="PF14903">
    <property type="entry name" value="WG_beta_rep"/>
    <property type="match status" value="2"/>
</dbReference>
<dbReference type="AlphaFoldDB" id="A0A1F7F9W1"/>
<evidence type="ECO:0008006" key="4">
    <source>
        <dbReference type="Google" id="ProtNLM"/>
    </source>
</evidence>